<dbReference type="GO" id="GO:0016491">
    <property type="term" value="F:oxidoreductase activity"/>
    <property type="evidence" value="ECO:0007669"/>
    <property type="project" value="UniProtKB-KW"/>
</dbReference>
<dbReference type="GeneID" id="87837870"/>
<reference evidence="4" key="2">
    <citation type="submission" date="2023-06" db="EMBL/GenBank/DDBJ databases">
        <authorList>
            <consortium name="Lawrence Berkeley National Laboratory"/>
            <person name="Haridas S."/>
            <person name="Hensen N."/>
            <person name="Bonometti L."/>
            <person name="Westerberg I."/>
            <person name="Brannstrom I.O."/>
            <person name="Guillou S."/>
            <person name="Cros-Aarteil S."/>
            <person name="Calhoun S."/>
            <person name="Kuo A."/>
            <person name="Mondo S."/>
            <person name="Pangilinan J."/>
            <person name="Riley R."/>
            <person name="Labutti K."/>
            <person name="Andreopoulos B."/>
            <person name="Lipzen A."/>
            <person name="Chen C."/>
            <person name="Yanf M."/>
            <person name="Daum C."/>
            <person name="Ng V."/>
            <person name="Clum A."/>
            <person name="Steindorff A."/>
            <person name="Ohm R."/>
            <person name="Martin F."/>
            <person name="Silar P."/>
            <person name="Natvig D."/>
            <person name="Lalanne C."/>
            <person name="Gautier V."/>
            <person name="Ament-Velasquez S.L."/>
            <person name="Kruys A."/>
            <person name="Hutchinson M.I."/>
            <person name="Powell A.J."/>
            <person name="Barry K."/>
            <person name="Miller A.N."/>
            <person name="Grigoriev I.V."/>
            <person name="Debuchy R."/>
            <person name="Gladieux P."/>
            <person name="Thoren M.H."/>
            <person name="Johannesson H."/>
        </authorList>
    </citation>
    <scope>NUCLEOTIDE SEQUENCE</scope>
    <source>
        <strain evidence="4">CBS 168.71</strain>
    </source>
</reference>
<dbReference type="SUPFAM" id="SSF51735">
    <property type="entry name" value="NAD(P)-binding Rossmann-fold domains"/>
    <property type="match status" value="1"/>
</dbReference>
<proteinExistence type="predicted"/>
<evidence type="ECO:0008006" key="6">
    <source>
        <dbReference type="Google" id="ProtNLM"/>
    </source>
</evidence>
<dbReference type="Proteomes" id="UP001278766">
    <property type="component" value="Unassembled WGS sequence"/>
</dbReference>
<feature type="domain" description="6-phosphogluconate dehydrogenase NADP-binding" evidence="2">
    <location>
        <begin position="4"/>
        <end position="125"/>
    </location>
</feature>
<dbReference type="Gene3D" id="1.10.1040.10">
    <property type="entry name" value="N-(1-d-carboxylethyl)-l-norvaline Dehydrogenase, domain 2"/>
    <property type="match status" value="1"/>
</dbReference>
<dbReference type="Gene3D" id="3.40.50.720">
    <property type="entry name" value="NAD(P)-binding Rossmann-like Domain"/>
    <property type="match status" value="1"/>
</dbReference>
<comment type="caution">
    <text evidence="4">The sequence shown here is derived from an EMBL/GenBank/DDBJ whole genome shotgun (WGS) entry which is preliminary data.</text>
</comment>
<organism evidence="4 5">
    <name type="scientific">Chaetomium fimeti</name>
    <dbReference type="NCBI Taxonomy" id="1854472"/>
    <lineage>
        <taxon>Eukaryota</taxon>
        <taxon>Fungi</taxon>
        <taxon>Dikarya</taxon>
        <taxon>Ascomycota</taxon>
        <taxon>Pezizomycotina</taxon>
        <taxon>Sordariomycetes</taxon>
        <taxon>Sordariomycetidae</taxon>
        <taxon>Sordariales</taxon>
        <taxon>Chaetomiaceae</taxon>
        <taxon>Chaetomium</taxon>
    </lineage>
</organism>
<evidence type="ECO:0000259" key="3">
    <source>
        <dbReference type="Pfam" id="PF21761"/>
    </source>
</evidence>
<accession>A0AAE0H7X5</accession>
<dbReference type="InterPro" id="IPR036291">
    <property type="entry name" value="NAD(P)-bd_dom_sf"/>
</dbReference>
<reference evidence="4" key="1">
    <citation type="journal article" date="2023" name="Mol. Phylogenet. Evol.">
        <title>Genome-scale phylogeny and comparative genomics of the fungal order Sordariales.</title>
        <authorList>
            <person name="Hensen N."/>
            <person name="Bonometti L."/>
            <person name="Westerberg I."/>
            <person name="Brannstrom I.O."/>
            <person name="Guillou S."/>
            <person name="Cros-Aarteil S."/>
            <person name="Calhoun S."/>
            <person name="Haridas S."/>
            <person name="Kuo A."/>
            <person name="Mondo S."/>
            <person name="Pangilinan J."/>
            <person name="Riley R."/>
            <person name="LaButti K."/>
            <person name="Andreopoulos B."/>
            <person name="Lipzen A."/>
            <person name="Chen C."/>
            <person name="Yan M."/>
            <person name="Daum C."/>
            <person name="Ng V."/>
            <person name="Clum A."/>
            <person name="Steindorff A."/>
            <person name="Ohm R.A."/>
            <person name="Martin F."/>
            <person name="Silar P."/>
            <person name="Natvig D.O."/>
            <person name="Lalanne C."/>
            <person name="Gautier V."/>
            <person name="Ament-Velasquez S.L."/>
            <person name="Kruys A."/>
            <person name="Hutchinson M.I."/>
            <person name="Powell A.J."/>
            <person name="Barry K."/>
            <person name="Miller A.N."/>
            <person name="Grigoriev I.V."/>
            <person name="Debuchy R."/>
            <person name="Gladieux P."/>
            <person name="Hiltunen Thoren M."/>
            <person name="Johannesson H."/>
        </authorList>
    </citation>
    <scope>NUCLEOTIDE SEQUENCE</scope>
    <source>
        <strain evidence="4">CBS 168.71</strain>
    </source>
</reference>
<protein>
    <recommendedName>
        <fullName evidence="6">6-phosphogluconate dehydrogenase NADP-binding domain-containing protein</fullName>
    </recommendedName>
</protein>
<dbReference type="GO" id="GO:0050661">
    <property type="term" value="F:NADP binding"/>
    <property type="evidence" value="ECO:0007669"/>
    <property type="project" value="InterPro"/>
</dbReference>
<evidence type="ECO:0000313" key="5">
    <source>
        <dbReference type="Proteomes" id="UP001278766"/>
    </source>
</evidence>
<evidence type="ECO:0000313" key="4">
    <source>
        <dbReference type="EMBL" id="KAK3291613.1"/>
    </source>
</evidence>
<keyword evidence="1" id="KW-0472">Membrane</keyword>
<dbReference type="InterPro" id="IPR006115">
    <property type="entry name" value="6PGDH_NADP-bd"/>
</dbReference>
<sequence>MATITSIGIGNMGAALASALLKSPTPPNLTIWNRTADRPHVKALITEGAVFEPSLTSAIARSNTILICLLDYPSITTALAPVLEETTTTTTTPHPLAGKTIINLTNGTPNQARAMEATLKRLGAAAYFDGGIMVTPQLVGTPASFVILSGESQARFDSADENDNEGGGHVAALLKPVGAVQYVAADAGAASLYDVAALTAMYGMFMGAFTGIALLRKQKRQEQVQGGVGEMVAAKPAVDSVMVPVLTALVPYVSLLADGVDKEDWMEDLGNPLAMQAAGMRNILQTCEEEGVDGTGMRFISQLMDRAVEEGFGAGGVATIAKYLFK</sequence>
<keyword evidence="1" id="KW-1133">Transmembrane helix</keyword>
<feature type="transmembrane region" description="Helical" evidence="1">
    <location>
        <begin position="195"/>
        <end position="215"/>
    </location>
</feature>
<dbReference type="InterPro" id="IPR048666">
    <property type="entry name" value="RedAm-like_C"/>
</dbReference>
<gene>
    <name evidence="4" type="ORF">B0H64DRAFT_330193</name>
</gene>
<dbReference type="Pfam" id="PF21761">
    <property type="entry name" value="RedAm-like_C"/>
    <property type="match status" value="1"/>
</dbReference>
<dbReference type="AlphaFoldDB" id="A0AAE0H7X5"/>
<keyword evidence="5" id="KW-1185">Reference proteome</keyword>
<dbReference type="EMBL" id="JAUEPN010000009">
    <property type="protein sequence ID" value="KAK3291613.1"/>
    <property type="molecule type" value="Genomic_DNA"/>
</dbReference>
<evidence type="ECO:0000259" key="2">
    <source>
        <dbReference type="Pfam" id="PF03446"/>
    </source>
</evidence>
<evidence type="ECO:0000256" key="1">
    <source>
        <dbReference type="SAM" id="Phobius"/>
    </source>
</evidence>
<dbReference type="RefSeq" id="XP_062655127.1">
    <property type="nucleotide sequence ID" value="XM_062800922.1"/>
</dbReference>
<name>A0AAE0H7X5_9PEZI</name>
<dbReference type="Pfam" id="PF03446">
    <property type="entry name" value="NAD_binding_2"/>
    <property type="match status" value="1"/>
</dbReference>
<feature type="domain" description="NADPH-dependent reductive aminase-like C-terminal" evidence="3">
    <location>
        <begin position="186"/>
        <end position="323"/>
    </location>
</feature>
<keyword evidence="1" id="KW-0812">Transmembrane</keyword>
<dbReference type="InterPro" id="IPR013328">
    <property type="entry name" value="6PGD_dom2"/>
</dbReference>